<sequence length="294" mass="31827">MARPKLQLVFTDVDNRYEPMSPLGTRLYGNPVPIDALVNPHPELTSPIAMSRINAAVRHNAHDGWPAGNFDKKLVIERGKLNTENAASGHEKTELVWELETCRVARTAEVCCGKLCSKAACMAPANYGNEPSYTIHVYAGRVSVLHPTSIQHFNTHIKHLQTFSKTFLHQQPSTCLPAPAVTTKTLPAAPALAARATLADELATSHGNVEGGQMIADLKRGPEIWRLPPQPGDELLGEASLIEEKNGAAWGMTWGVDGREEGPCREVERGISAEMDGLVLKIDSEELVSGCGGE</sequence>
<accession>A0ACD3YZ36</accession>
<evidence type="ECO:0000313" key="2">
    <source>
        <dbReference type="Proteomes" id="UP000830768"/>
    </source>
</evidence>
<proteinExistence type="predicted"/>
<keyword evidence="2" id="KW-1185">Reference proteome</keyword>
<evidence type="ECO:0000313" key="1">
    <source>
        <dbReference type="EMBL" id="UPK94093.1"/>
    </source>
</evidence>
<reference evidence="1" key="1">
    <citation type="submission" date="2021-11" db="EMBL/GenBank/DDBJ databases">
        <title>Fusarium solani-melongenae Genome sequencing and assembly.</title>
        <authorList>
            <person name="Xie S."/>
            <person name="Huang L."/>
            <person name="Zhang X."/>
        </authorList>
    </citation>
    <scope>NUCLEOTIDE SEQUENCE</scope>
    <source>
        <strain evidence="1">CRI 24-3</strain>
    </source>
</reference>
<organism evidence="1 2">
    <name type="scientific">Fusarium solani subsp. cucurbitae</name>
    <name type="common">Neocosmosporum cucurbitae</name>
    <dbReference type="NCBI Taxonomy" id="2747967"/>
    <lineage>
        <taxon>Eukaryota</taxon>
        <taxon>Fungi</taxon>
        <taxon>Dikarya</taxon>
        <taxon>Ascomycota</taxon>
        <taxon>Pezizomycotina</taxon>
        <taxon>Sordariomycetes</taxon>
        <taxon>Hypocreomycetidae</taxon>
        <taxon>Hypocreales</taxon>
        <taxon>Nectriaceae</taxon>
        <taxon>Fusarium</taxon>
        <taxon>Fusarium solani species complex</taxon>
    </lineage>
</organism>
<name>A0ACD3YZ36_FUSSC</name>
<dbReference type="EMBL" id="CP090033">
    <property type="protein sequence ID" value="UPK94093.1"/>
    <property type="molecule type" value="Genomic_DNA"/>
</dbReference>
<dbReference type="Proteomes" id="UP000830768">
    <property type="component" value="Chromosome 4"/>
</dbReference>
<protein>
    <submittedName>
        <fullName evidence="1">Uncharacterized protein</fullName>
    </submittedName>
</protein>
<gene>
    <name evidence="1" type="ORF">LCI18_005028</name>
</gene>